<sequence>QEEGGMEQFMNQFLDIQKGWRVVKLKIILFTFLSDLSHLNRLCLRKKEEEELINLTDRIEKRRSERAEQMRIRSEKEKERQNRINVIIKMEKDIKRYPKKKRSLPTCSLVGTRQKRKVGQKRKLSERRREQY</sequence>
<name>A0AAY5KQV5_ESOLU</name>
<reference evidence="2" key="2">
    <citation type="submission" date="2025-08" db="UniProtKB">
        <authorList>
            <consortium name="Ensembl"/>
        </authorList>
    </citation>
    <scope>IDENTIFICATION</scope>
</reference>
<dbReference type="Proteomes" id="UP000265140">
    <property type="component" value="Chromosome 17"/>
</dbReference>
<feature type="region of interest" description="Disordered" evidence="1">
    <location>
        <begin position="101"/>
        <end position="132"/>
    </location>
</feature>
<evidence type="ECO:0000313" key="2">
    <source>
        <dbReference type="Ensembl" id="ENSELUP00000091249.1"/>
    </source>
</evidence>
<keyword evidence="3" id="KW-1185">Reference proteome</keyword>
<proteinExistence type="predicted"/>
<organism evidence="2 3">
    <name type="scientific">Esox lucius</name>
    <name type="common">Northern pike</name>
    <dbReference type="NCBI Taxonomy" id="8010"/>
    <lineage>
        <taxon>Eukaryota</taxon>
        <taxon>Metazoa</taxon>
        <taxon>Chordata</taxon>
        <taxon>Craniata</taxon>
        <taxon>Vertebrata</taxon>
        <taxon>Euteleostomi</taxon>
        <taxon>Actinopterygii</taxon>
        <taxon>Neopterygii</taxon>
        <taxon>Teleostei</taxon>
        <taxon>Protacanthopterygii</taxon>
        <taxon>Esociformes</taxon>
        <taxon>Esocidae</taxon>
        <taxon>Esox</taxon>
    </lineage>
</organism>
<protein>
    <submittedName>
        <fullName evidence="2">Troponin T type 2b (cardiac)</fullName>
    </submittedName>
</protein>
<reference evidence="2 3" key="1">
    <citation type="submission" date="2020-02" db="EMBL/GenBank/DDBJ databases">
        <title>Esox lucius (northern pike) genome, fEsoLuc1, primary haplotype.</title>
        <authorList>
            <person name="Myers G."/>
            <person name="Karagic N."/>
            <person name="Meyer A."/>
            <person name="Pippel M."/>
            <person name="Reichard M."/>
            <person name="Winkler S."/>
            <person name="Tracey A."/>
            <person name="Sims Y."/>
            <person name="Howe K."/>
            <person name="Rhie A."/>
            <person name="Formenti G."/>
            <person name="Durbin R."/>
            <person name="Fedrigo O."/>
            <person name="Jarvis E.D."/>
        </authorList>
    </citation>
    <scope>NUCLEOTIDE SEQUENCE [LARGE SCALE GENOMIC DNA]</scope>
</reference>
<accession>A0AAY5KQV5</accession>
<evidence type="ECO:0000256" key="1">
    <source>
        <dbReference type="SAM" id="MobiDB-lite"/>
    </source>
</evidence>
<dbReference type="AlphaFoldDB" id="A0AAY5KQV5"/>
<dbReference type="GeneTree" id="ENSGT00940000154709"/>
<feature type="compositionally biased region" description="Basic residues" evidence="1">
    <location>
        <begin position="113"/>
        <end position="126"/>
    </location>
</feature>
<evidence type="ECO:0000313" key="3">
    <source>
        <dbReference type="Proteomes" id="UP000265140"/>
    </source>
</evidence>
<reference evidence="2" key="3">
    <citation type="submission" date="2025-09" db="UniProtKB">
        <authorList>
            <consortium name="Ensembl"/>
        </authorList>
    </citation>
    <scope>IDENTIFICATION</scope>
</reference>
<dbReference type="Ensembl" id="ENSELUT00000108885.1">
    <property type="protein sequence ID" value="ENSELUP00000091249.1"/>
    <property type="gene ID" value="ENSELUG00000021424.3"/>
</dbReference>